<reference evidence="3 4" key="1">
    <citation type="submission" date="2023-05" db="EMBL/GenBank/DDBJ databases">
        <title>B98-5 Cell Line De Novo Hybrid Assembly: An Optical Mapping Approach.</title>
        <authorList>
            <person name="Kananen K."/>
            <person name="Auerbach J.A."/>
            <person name="Kautto E."/>
            <person name="Blachly J.S."/>
        </authorList>
    </citation>
    <scope>NUCLEOTIDE SEQUENCE [LARGE SCALE GENOMIC DNA]</scope>
    <source>
        <strain evidence="3">B95-8</strain>
        <tissue evidence="3">Cell line</tissue>
    </source>
</reference>
<evidence type="ECO:0000313" key="4">
    <source>
        <dbReference type="Proteomes" id="UP001266305"/>
    </source>
</evidence>
<protein>
    <submittedName>
        <fullName evidence="3">Ryanodine receptor 2</fullName>
    </submittedName>
</protein>
<feature type="region of interest" description="Disordered" evidence="1">
    <location>
        <begin position="1"/>
        <end position="27"/>
    </location>
</feature>
<feature type="domain" description="Ryanodine Receptor TM 4-6" evidence="2">
    <location>
        <begin position="1"/>
        <end position="59"/>
    </location>
</feature>
<evidence type="ECO:0000259" key="2">
    <source>
        <dbReference type="Pfam" id="PF06459"/>
    </source>
</evidence>
<gene>
    <name evidence="3" type="primary">RYR2_4</name>
    <name evidence="3" type="ORF">P7K49_035419</name>
</gene>
<dbReference type="EMBL" id="JASSZA010000020">
    <property type="protein sequence ID" value="KAK2085994.1"/>
    <property type="molecule type" value="Genomic_DNA"/>
</dbReference>
<dbReference type="Proteomes" id="UP001266305">
    <property type="component" value="Unassembled WGS sequence"/>
</dbReference>
<keyword evidence="4" id="KW-1185">Reference proteome</keyword>
<accession>A0ABQ9TMJ2</accession>
<dbReference type="InterPro" id="IPR009460">
    <property type="entry name" value="Ryanrecept_TM4-6"/>
</dbReference>
<organism evidence="3 4">
    <name type="scientific">Saguinus oedipus</name>
    <name type="common">Cotton-top tamarin</name>
    <name type="synonym">Oedipomidas oedipus</name>
    <dbReference type="NCBI Taxonomy" id="9490"/>
    <lineage>
        <taxon>Eukaryota</taxon>
        <taxon>Metazoa</taxon>
        <taxon>Chordata</taxon>
        <taxon>Craniata</taxon>
        <taxon>Vertebrata</taxon>
        <taxon>Euteleostomi</taxon>
        <taxon>Mammalia</taxon>
        <taxon>Eutheria</taxon>
        <taxon>Euarchontoglires</taxon>
        <taxon>Primates</taxon>
        <taxon>Haplorrhini</taxon>
        <taxon>Platyrrhini</taxon>
        <taxon>Cebidae</taxon>
        <taxon>Callitrichinae</taxon>
        <taxon>Saguinus</taxon>
    </lineage>
</organism>
<evidence type="ECO:0000256" key="1">
    <source>
        <dbReference type="SAM" id="MobiDB-lite"/>
    </source>
</evidence>
<feature type="non-terminal residue" evidence="3">
    <location>
        <position position="59"/>
    </location>
</feature>
<sequence>VSTSSVVEGKELPTRSSSENAKVTSLDSSSHRIIAVHYVLEESSGYMEPTLRILAILHT</sequence>
<feature type="non-terminal residue" evidence="3">
    <location>
        <position position="1"/>
    </location>
</feature>
<dbReference type="Pfam" id="PF06459">
    <property type="entry name" value="RR_TM4-6"/>
    <property type="match status" value="1"/>
</dbReference>
<evidence type="ECO:0000313" key="3">
    <source>
        <dbReference type="EMBL" id="KAK2085994.1"/>
    </source>
</evidence>
<comment type="caution">
    <text evidence="3">The sequence shown here is derived from an EMBL/GenBank/DDBJ whole genome shotgun (WGS) entry which is preliminary data.</text>
</comment>
<name>A0ABQ9TMJ2_SAGOE</name>
<keyword evidence="3" id="KW-0675">Receptor</keyword>
<proteinExistence type="predicted"/>
<feature type="compositionally biased region" description="Polar residues" evidence="1">
    <location>
        <begin position="14"/>
        <end position="27"/>
    </location>
</feature>